<dbReference type="GO" id="GO:0004045">
    <property type="term" value="F:peptidyl-tRNA hydrolase activity"/>
    <property type="evidence" value="ECO:0007669"/>
    <property type="project" value="UniProtKB-EC"/>
</dbReference>
<gene>
    <name evidence="4" type="ORF">CKALI_02485</name>
</gene>
<accession>A0A6B8VRJ9</accession>
<dbReference type="Gene3D" id="3.40.1490.10">
    <property type="entry name" value="Bit1"/>
    <property type="match status" value="1"/>
</dbReference>
<dbReference type="EMBL" id="CP046452">
    <property type="protein sequence ID" value="QGU01386.1"/>
    <property type="molecule type" value="Genomic_DNA"/>
</dbReference>
<keyword evidence="5" id="KW-1185">Reference proteome</keyword>
<dbReference type="SUPFAM" id="SSF102462">
    <property type="entry name" value="Peptidyl-tRNA hydrolase II"/>
    <property type="match status" value="1"/>
</dbReference>
<comment type="catalytic activity">
    <reaction evidence="3">
        <text>an N-acyl-L-alpha-aminoacyl-tRNA + H2O = an N-acyl-L-amino acid + a tRNA + H(+)</text>
        <dbReference type="Rhea" id="RHEA:54448"/>
        <dbReference type="Rhea" id="RHEA-COMP:10123"/>
        <dbReference type="Rhea" id="RHEA-COMP:13883"/>
        <dbReference type="ChEBI" id="CHEBI:15377"/>
        <dbReference type="ChEBI" id="CHEBI:15378"/>
        <dbReference type="ChEBI" id="CHEBI:59874"/>
        <dbReference type="ChEBI" id="CHEBI:78442"/>
        <dbReference type="ChEBI" id="CHEBI:138191"/>
        <dbReference type="EC" id="3.1.1.29"/>
    </reaction>
</comment>
<name>A0A6B8VRJ9_9CORY</name>
<protein>
    <recommendedName>
        <fullName evidence="1">peptidyl-tRNA hydrolase</fullName>
        <ecNumber evidence="1">3.1.1.29</ecNumber>
    </recommendedName>
</protein>
<evidence type="ECO:0000313" key="4">
    <source>
        <dbReference type="EMBL" id="QGU01386.1"/>
    </source>
</evidence>
<proteinExistence type="predicted"/>
<evidence type="ECO:0000313" key="5">
    <source>
        <dbReference type="Proteomes" id="UP000427071"/>
    </source>
</evidence>
<reference evidence="5" key="1">
    <citation type="submission" date="2019-11" db="EMBL/GenBank/DDBJ databases">
        <title>Complete genome sequence of Corynebacterium kalinowskii 1959, a novel Corynebacterium species isolated from soil of a small paddock in Vilsendorf, Germany.</title>
        <authorList>
            <person name="Schaffert L."/>
            <person name="Ruwe M."/>
            <person name="Milse J."/>
            <person name="Hanuschka K."/>
            <person name="Ortseifen V."/>
            <person name="Droste J."/>
            <person name="Brandt D."/>
            <person name="Schlueter L."/>
            <person name="Kutter Y."/>
            <person name="Vinke S."/>
            <person name="Viehoefer P."/>
            <person name="Jacob L."/>
            <person name="Luebke N.-C."/>
            <person name="Schulte-Berndt E."/>
            <person name="Hain C."/>
            <person name="Linder M."/>
            <person name="Schmidt P."/>
            <person name="Wollenschlaeger L."/>
            <person name="Luttermann T."/>
            <person name="Thieme E."/>
            <person name="Hassa J."/>
            <person name="Haak M."/>
            <person name="Wittchen M."/>
            <person name="Mentz A."/>
            <person name="Persicke M."/>
            <person name="Busche T."/>
            <person name="Ruckert C."/>
        </authorList>
    </citation>
    <scope>NUCLEOTIDE SEQUENCE [LARGE SCALE GENOMIC DNA]</scope>
    <source>
        <strain evidence="5">1959</strain>
    </source>
</reference>
<dbReference type="AlphaFoldDB" id="A0A6B8VRJ9"/>
<dbReference type="Proteomes" id="UP000427071">
    <property type="component" value="Chromosome"/>
</dbReference>
<keyword evidence="2 4" id="KW-0378">Hydrolase</keyword>
<evidence type="ECO:0000256" key="1">
    <source>
        <dbReference type="ARBA" id="ARBA00013260"/>
    </source>
</evidence>
<dbReference type="Pfam" id="PF01981">
    <property type="entry name" value="PTH2"/>
    <property type="match status" value="1"/>
</dbReference>
<dbReference type="InterPro" id="IPR002833">
    <property type="entry name" value="PTH2"/>
</dbReference>
<evidence type="ECO:0000256" key="3">
    <source>
        <dbReference type="ARBA" id="ARBA00048707"/>
    </source>
</evidence>
<sequence>MSNAHFGRDDVFELAYARLRTVLEPDREGENPDDPSTVQAMPIVLEIPKQNPPSHTELLEAAARAVVAVCLDPRAGEDSAFAEALSSWYGARIRKIARRARNSAWERVQVLPGVTIAQGSARARAFVPSPVRDTEPLLAKLQIGGTELPIDEPGGMLAGTPMIAVDASLGMTVGKAAAQVGHASMLLAAHMPLAWTRRWAEAGFPLQVRYLTRNEFSRVAARKDAVPVRDAGYTEVAPGSVTVVAETNGF</sequence>
<dbReference type="RefSeq" id="WP_156191793.1">
    <property type="nucleotide sequence ID" value="NZ_CP046452.1"/>
</dbReference>
<dbReference type="InterPro" id="IPR023476">
    <property type="entry name" value="Pep_tRNA_hydro_II_dom_sf"/>
</dbReference>
<dbReference type="KEGG" id="ckw:CKALI_02485"/>
<evidence type="ECO:0000256" key="2">
    <source>
        <dbReference type="ARBA" id="ARBA00022801"/>
    </source>
</evidence>
<dbReference type="EC" id="3.1.1.29" evidence="1"/>
<organism evidence="4 5">
    <name type="scientific">Corynebacterium kalinowskii</name>
    <dbReference type="NCBI Taxonomy" id="2675216"/>
    <lineage>
        <taxon>Bacteria</taxon>
        <taxon>Bacillati</taxon>
        <taxon>Actinomycetota</taxon>
        <taxon>Actinomycetes</taxon>
        <taxon>Mycobacteriales</taxon>
        <taxon>Corynebacteriaceae</taxon>
        <taxon>Corynebacterium</taxon>
    </lineage>
</organism>